<dbReference type="KEGG" id="tpav:HRQ91_10680"/>
<comment type="subcellular location">
    <subcellularLocation>
        <location evidence="1">Cell membrane</location>
        <topology evidence="1">Multi-pass membrane protein</topology>
    </subcellularLocation>
</comment>
<dbReference type="InterPro" id="IPR011527">
    <property type="entry name" value="ABC1_TM_dom"/>
</dbReference>
<dbReference type="InterPro" id="IPR003593">
    <property type="entry name" value="AAA+_ATPase"/>
</dbReference>
<keyword evidence="7 8" id="KW-0472">Membrane</keyword>
<dbReference type="GO" id="GO:0016887">
    <property type="term" value="F:ATP hydrolysis activity"/>
    <property type="evidence" value="ECO:0007669"/>
    <property type="project" value="InterPro"/>
</dbReference>
<dbReference type="PROSITE" id="PS00211">
    <property type="entry name" value="ABC_TRANSPORTER_1"/>
    <property type="match status" value="1"/>
</dbReference>
<dbReference type="SUPFAM" id="SSF90123">
    <property type="entry name" value="ABC transporter transmembrane region"/>
    <property type="match status" value="1"/>
</dbReference>
<dbReference type="PANTHER" id="PTHR43394:SF1">
    <property type="entry name" value="ATP-BINDING CASSETTE SUB-FAMILY B MEMBER 10, MITOCHONDRIAL"/>
    <property type="match status" value="1"/>
</dbReference>
<dbReference type="InterPro" id="IPR036640">
    <property type="entry name" value="ABC1_TM_sf"/>
</dbReference>
<dbReference type="SMART" id="SM00382">
    <property type="entry name" value="AAA"/>
    <property type="match status" value="1"/>
</dbReference>
<dbReference type="GO" id="GO:0005524">
    <property type="term" value="F:ATP binding"/>
    <property type="evidence" value="ECO:0007669"/>
    <property type="project" value="UniProtKB-KW"/>
</dbReference>
<dbReference type="Pfam" id="PF00005">
    <property type="entry name" value="ABC_tran"/>
    <property type="match status" value="1"/>
</dbReference>
<evidence type="ECO:0000313" key="11">
    <source>
        <dbReference type="EMBL" id="QTQ15206.1"/>
    </source>
</evidence>
<gene>
    <name evidence="11" type="ORF">HRQ91_10680</name>
</gene>
<evidence type="ECO:0000313" key="12">
    <source>
        <dbReference type="Proteomes" id="UP000671908"/>
    </source>
</evidence>
<evidence type="ECO:0000256" key="3">
    <source>
        <dbReference type="ARBA" id="ARBA00022692"/>
    </source>
</evidence>
<feature type="domain" description="ABC transporter" evidence="9">
    <location>
        <begin position="356"/>
        <end position="590"/>
    </location>
</feature>
<dbReference type="InterPro" id="IPR003439">
    <property type="entry name" value="ABC_transporter-like_ATP-bd"/>
</dbReference>
<evidence type="ECO:0000256" key="4">
    <source>
        <dbReference type="ARBA" id="ARBA00022741"/>
    </source>
</evidence>
<keyword evidence="5 11" id="KW-0067">ATP-binding</keyword>
<organism evidence="11 12">
    <name type="scientific">Treponema parvum</name>
    <dbReference type="NCBI Taxonomy" id="138851"/>
    <lineage>
        <taxon>Bacteria</taxon>
        <taxon>Pseudomonadati</taxon>
        <taxon>Spirochaetota</taxon>
        <taxon>Spirochaetia</taxon>
        <taxon>Spirochaetales</taxon>
        <taxon>Treponemataceae</taxon>
        <taxon>Treponema</taxon>
    </lineage>
</organism>
<name>A0A975F662_9SPIR</name>
<feature type="transmembrane region" description="Helical" evidence="8">
    <location>
        <begin position="269"/>
        <end position="287"/>
    </location>
</feature>
<evidence type="ECO:0000259" key="10">
    <source>
        <dbReference type="PROSITE" id="PS50929"/>
    </source>
</evidence>
<dbReference type="Proteomes" id="UP000671908">
    <property type="component" value="Chromosome"/>
</dbReference>
<dbReference type="Pfam" id="PF00664">
    <property type="entry name" value="ABC_membrane"/>
    <property type="match status" value="1"/>
</dbReference>
<dbReference type="CDD" id="cd18549">
    <property type="entry name" value="ABC_6TM_YwjA_like"/>
    <property type="match status" value="1"/>
</dbReference>
<dbReference type="GO" id="GO:0005886">
    <property type="term" value="C:plasma membrane"/>
    <property type="evidence" value="ECO:0007669"/>
    <property type="project" value="UniProtKB-SubCell"/>
</dbReference>
<evidence type="ECO:0000256" key="1">
    <source>
        <dbReference type="ARBA" id="ARBA00004651"/>
    </source>
</evidence>
<accession>A0A975F662</accession>
<dbReference type="PROSITE" id="PS50929">
    <property type="entry name" value="ABC_TM1F"/>
    <property type="match status" value="1"/>
</dbReference>
<dbReference type="Gene3D" id="3.40.50.300">
    <property type="entry name" value="P-loop containing nucleotide triphosphate hydrolases"/>
    <property type="match status" value="1"/>
</dbReference>
<reference evidence="11 12" key="1">
    <citation type="journal article" date="2021" name="Microbiol. Resour. Announc.">
        <title>Complete Genome Sequences of Three Human Oral Treponema parvum Isolates.</title>
        <authorList>
            <person name="Zeng H."/>
            <person name="Watt R.M."/>
        </authorList>
    </citation>
    <scope>NUCLEOTIDE SEQUENCE [LARGE SCALE GENOMIC DNA]</scope>
    <source>
        <strain evidence="11 12">ATCC 700770</strain>
    </source>
</reference>
<dbReference type="GO" id="GO:0015421">
    <property type="term" value="F:ABC-type oligopeptide transporter activity"/>
    <property type="evidence" value="ECO:0007669"/>
    <property type="project" value="TreeGrafter"/>
</dbReference>
<evidence type="ECO:0000259" key="9">
    <source>
        <dbReference type="PROSITE" id="PS50893"/>
    </source>
</evidence>
<evidence type="ECO:0000256" key="8">
    <source>
        <dbReference type="SAM" id="Phobius"/>
    </source>
</evidence>
<evidence type="ECO:0000256" key="6">
    <source>
        <dbReference type="ARBA" id="ARBA00022989"/>
    </source>
</evidence>
<feature type="transmembrane region" description="Helical" evidence="8">
    <location>
        <begin position="73"/>
        <end position="93"/>
    </location>
</feature>
<dbReference type="InterPro" id="IPR027417">
    <property type="entry name" value="P-loop_NTPase"/>
</dbReference>
<dbReference type="AlphaFoldDB" id="A0A975F662"/>
<keyword evidence="3 8" id="KW-0812">Transmembrane</keyword>
<evidence type="ECO:0000256" key="7">
    <source>
        <dbReference type="ARBA" id="ARBA00023136"/>
    </source>
</evidence>
<protein>
    <submittedName>
        <fullName evidence="11">ABC transporter ATP-binding protein</fullName>
    </submittedName>
</protein>
<dbReference type="FunFam" id="3.40.50.300:FF:000287">
    <property type="entry name" value="Multidrug ABC transporter ATP-binding protein"/>
    <property type="match status" value="1"/>
</dbReference>
<feature type="transmembrane region" description="Helical" evidence="8">
    <location>
        <begin position="32"/>
        <end position="53"/>
    </location>
</feature>
<dbReference type="SUPFAM" id="SSF52540">
    <property type="entry name" value="P-loop containing nucleoside triphosphate hydrolases"/>
    <property type="match status" value="1"/>
</dbReference>
<keyword evidence="2" id="KW-0813">Transport</keyword>
<feature type="domain" description="ABC transmembrane type-1" evidence="10">
    <location>
        <begin position="34"/>
        <end position="322"/>
    </location>
</feature>
<dbReference type="InterPro" id="IPR017871">
    <property type="entry name" value="ABC_transporter-like_CS"/>
</dbReference>
<dbReference type="InterPro" id="IPR039421">
    <property type="entry name" value="Type_1_exporter"/>
</dbReference>
<keyword evidence="12" id="KW-1185">Reference proteome</keyword>
<sequence length="594" mass="67200">MTYNPLSPPDSRHVPASNIKYFLSFFVPHIRLFLLDMLCAVFISAVDLFFPIISRYILNDLLKQFDLASYETVRAFAILLAVILLCYFMRFAAQWFVTYFGHMFGVYVEADMRRDIFAHLEKQTFSFFDTHRTGKIMSRATYDLFEVSELSHHGPEDLFISITTLTGAICFLFYIRWEIALVITVLLPILILRVYFSKKNMMGSSKTVKEKTADMNAEIESAVSGVRVTKAFTNEEYENRRFGEINKRFFYAKSGYYRTMATFHSQIDFMMNLLNVIVLATGGIFIMKGKMTFGDYVAVNLFVAAFVQPIKKLSNFMEQYSSGISGFQRFAEIMRSDNETPEKQDAKELTNVLGNVEYENVDFAYKNGVQVLKNVNISVRSGQKLALVGPSGSGKTTLCNLLPRFYELQGGSIKIDGHDIRDVTVRSLRSCIGIVQQDVFLFADTIRANIAYGKPDASEQEIIEAAKRAEIHDDIMNMTDGYDTMVGERGIKLSGGQKQRVSIARIFLKNPPILILDEATSALDTATEMKIQKSFEELSEGRTTFVIAHRLSTVKNAKIIAVVDNEGITECGTHDELMKSEGLYSSLYTAQFGD</sequence>
<feature type="transmembrane region" description="Helical" evidence="8">
    <location>
        <begin position="180"/>
        <end position="196"/>
    </location>
</feature>
<dbReference type="Gene3D" id="1.20.1560.10">
    <property type="entry name" value="ABC transporter type 1, transmembrane domain"/>
    <property type="match status" value="1"/>
</dbReference>
<keyword evidence="4" id="KW-0547">Nucleotide-binding</keyword>
<dbReference type="PANTHER" id="PTHR43394">
    <property type="entry name" value="ATP-DEPENDENT PERMEASE MDL1, MITOCHONDRIAL"/>
    <property type="match status" value="1"/>
</dbReference>
<dbReference type="PROSITE" id="PS50893">
    <property type="entry name" value="ABC_TRANSPORTER_2"/>
    <property type="match status" value="1"/>
</dbReference>
<evidence type="ECO:0000256" key="2">
    <source>
        <dbReference type="ARBA" id="ARBA00022448"/>
    </source>
</evidence>
<proteinExistence type="predicted"/>
<dbReference type="EMBL" id="CP054142">
    <property type="protein sequence ID" value="QTQ15206.1"/>
    <property type="molecule type" value="Genomic_DNA"/>
</dbReference>
<keyword evidence="6 8" id="KW-1133">Transmembrane helix</keyword>
<evidence type="ECO:0000256" key="5">
    <source>
        <dbReference type="ARBA" id="ARBA00022840"/>
    </source>
</evidence>